<dbReference type="AlphaFoldDB" id="A0A1G9C6R6"/>
<keyword evidence="3" id="KW-1185">Reference proteome</keyword>
<dbReference type="Pfam" id="PF11662">
    <property type="entry name" value="DUF3263"/>
    <property type="match status" value="1"/>
</dbReference>
<dbReference type="RefSeq" id="WP_092628994.1">
    <property type="nucleotide sequence ID" value="NZ_FNFM01000008.1"/>
</dbReference>
<protein>
    <recommendedName>
        <fullName evidence="4">DUF3263 domain-containing protein</fullName>
    </recommendedName>
</protein>
<feature type="region of interest" description="Disordered" evidence="1">
    <location>
        <begin position="136"/>
        <end position="156"/>
    </location>
</feature>
<evidence type="ECO:0000256" key="1">
    <source>
        <dbReference type="SAM" id="MobiDB-lite"/>
    </source>
</evidence>
<reference evidence="3" key="1">
    <citation type="submission" date="2016-10" db="EMBL/GenBank/DDBJ databases">
        <authorList>
            <person name="Varghese N."/>
            <person name="Submissions S."/>
        </authorList>
    </citation>
    <scope>NUCLEOTIDE SEQUENCE [LARGE SCALE GENOMIC DNA]</scope>
    <source>
        <strain evidence="3">DSM 45460</strain>
    </source>
</reference>
<evidence type="ECO:0000313" key="3">
    <source>
        <dbReference type="Proteomes" id="UP000199213"/>
    </source>
</evidence>
<dbReference type="OrthoDB" id="3268863at2"/>
<dbReference type="EMBL" id="FNFM01000008">
    <property type="protein sequence ID" value="SDK47362.1"/>
    <property type="molecule type" value="Genomic_DNA"/>
</dbReference>
<organism evidence="2 3">
    <name type="scientific">Actinopolyspora mzabensis</name>
    <dbReference type="NCBI Taxonomy" id="995066"/>
    <lineage>
        <taxon>Bacteria</taxon>
        <taxon>Bacillati</taxon>
        <taxon>Actinomycetota</taxon>
        <taxon>Actinomycetes</taxon>
        <taxon>Actinopolysporales</taxon>
        <taxon>Actinopolysporaceae</taxon>
        <taxon>Actinopolyspora</taxon>
    </lineage>
</organism>
<name>A0A1G9C6R6_ACTMZ</name>
<evidence type="ECO:0008006" key="4">
    <source>
        <dbReference type="Google" id="ProtNLM"/>
    </source>
</evidence>
<proteinExistence type="predicted"/>
<evidence type="ECO:0000313" key="2">
    <source>
        <dbReference type="EMBL" id="SDK47362.1"/>
    </source>
</evidence>
<dbReference type="InterPro" id="IPR021678">
    <property type="entry name" value="DUF3263"/>
</dbReference>
<dbReference type="Proteomes" id="UP000199213">
    <property type="component" value="Unassembled WGS sequence"/>
</dbReference>
<feature type="compositionally biased region" description="Basic and acidic residues" evidence="1">
    <location>
        <begin position="23"/>
        <end position="35"/>
    </location>
</feature>
<sequence>MDAAQMLTAHEIARQCELLARVAERPDSQPEEPRRYGHLRAVEPITQPIERVPEQPAEPAEETEPEEASSGTELTDRERELLAFERQWWKAVDSKERAVRELFALEPHEYYRLIAKLLDKPAAMRAEPMLIKRLRRQRADGRLGTSTARPEPEREY</sequence>
<gene>
    <name evidence="2" type="ORF">SAMN04487820_108150</name>
</gene>
<accession>A0A1G9C6R6</accession>
<feature type="region of interest" description="Disordered" evidence="1">
    <location>
        <begin position="23"/>
        <end position="77"/>
    </location>
</feature>